<dbReference type="InterPro" id="IPR003661">
    <property type="entry name" value="HisK_dim/P_dom"/>
</dbReference>
<accession>A0AA37T4F5</accession>
<dbReference type="EC" id="2.7.13.3" evidence="3"/>
<evidence type="ECO:0000256" key="5">
    <source>
        <dbReference type="ARBA" id="ARBA00022679"/>
    </source>
</evidence>
<keyword evidence="7 13" id="KW-0418">Kinase</keyword>
<keyword evidence="4" id="KW-0597">Phosphoprotein</keyword>
<dbReference type="InterPro" id="IPR036097">
    <property type="entry name" value="HisK_dim/P_sf"/>
</dbReference>
<keyword evidence="9" id="KW-0902">Two-component regulatory system</keyword>
<dbReference type="Gene3D" id="3.30.565.10">
    <property type="entry name" value="Histidine kinase-like ATPase, C-terminal domain"/>
    <property type="match status" value="1"/>
</dbReference>
<keyword evidence="14" id="KW-1185">Reference proteome</keyword>
<comment type="caution">
    <text evidence="13">The sequence shown here is derived from an EMBL/GenBank/DDBJ whole genome shotgun (WGS) entry which is preliminary data.</text>
</comment>
<evidence type="ECO:0000256" key="1">
    <source>
        <dbReference type="ARBA" id="ARBA00000085"/>
    </source>
</evidence>
<feature type="domain" description="Histidine kinase" evidence="11">
    <location>
        <begin position="250"/>
        <end position="454"/>
    </location>
</feature>
<evidence type="ECO:0000259" key="12">
    <source>
        <dbReference type="PROSITE" id="PS50885"/>
    </source>
</evidence>
<feature type="domain" description="HAMP" evidence="12">
    <location>
        <begin position="191"/>
        <end position="242"/>
    </location>
</feature>
<evidence type="ECO:0000256" key="7">
    <source>
        <dbReference type="ARBA" id="ARBA00022777"/>
    </source>
</evidence>
<evidence type="ECO:0000259" key="11">
    <source>
        <dbReference type="PROSITE" id="PS50109"/>
    </source>
</evidence>
<dbReference type="Pfam" id="PF02518">
    <property type="entry name" value="HATPase_c"/>
    <property type="match status" value="1"/>
</dbReference>
<protein>
    <recommendedName>
        <fullName evidence="3">histidine kinase</fullName>
        <ecNumber evidence="3">2.7.13.3</ecNumber>
    </recommendedName>
</protein>
<evidence type="ECO:0000256" key="9">
    <source>
        <dbReference type="ARBA" id="ARBA00023012"/>
    </source>
</evidence>
<keyword evidence="6" id="KW-0812">Transmembrane</keyword>
<name>A0AA37T4F5_9GAMM</name>
<evidence type="ECO:0000256" key="4">
    <source>
        <dbReference type="ARBA" id="ARBA00022553"/>
    </source>
</evidence>
<dbReference type="SUPFAM" id="SSF47384">
    <property type="entry name" value="Homodimeric domain of signal transducing histidine kinase"/>
    <property type="match status" value="1"/>
</dbReference>
<dbReference type="InterPro" id="IPR004358">
    <property type="entry name" value="Sig_transdc_His_kin-like_C"/>
</dbReference>
<dbReference type="PANTHER" id="PTHR45436:SF4">
    <property type="entry name" value="SENSOR PROTEIN PHOQ"/>
    <property type="match status" value="1"/>
</dbReference>
<keyword evidence="8" id="KW-1133">Transmembrane helix</keyword>
<dbReference type="AlphaFoldDB" id="A0AA37T4F5"/>
<dbReference type="CDD" id="cd00082">
    <property type="entry name" value="HisKA"/>
    <property type="match status" value="1"/>
</dbReference>
<evidence type="ECO:0000256" key="3">
    <source>
        <dbReference type="ARBA" id="ARBA00012438"/>
    </source>
</evidence>
<evidence type="ECO:0000256" key="6">
    <source>
        <dbReference type="ARBA" id="ARBA00022692"/>
    </source>
</evidence>
<dbReference type="InterPro" id="IPR050428">
    <property type="entry name" value="TCS_sensor_his_kinase"/>
</dbReference>
<dbReference type="EMBL" id="BSPD01000062">
    <property type="protein sequence ID" value="GLS26903.1"/>
    <property type="molecule type" value="Genomic_DNA"/>
</dbReference>
<dbReference type="PANTHER" id="PTHR45436">
    <property type="entry name" value="SENSOR HISTIDINE KINASE YKOH"/>
    <property type="match status" value="1"/>
</dbReference>
<keyword evidence="5" id="KW-0808">Transferase</keyword>
<dbReference type="SMART" id="SM00388">
    <property type="entry name" value="HisKA"/>
    <property type="match status" value="1"/>
</dbReference>
<dbReference type="InterPro" id="IPR036890">
    <property type="entry name" value="HATPase_C_sf"/>
</dbReference>
<gene>
    <name evidence="13" type="ORF">GCM10007877_26220</name>
</gene>
<evidence type="ECO:0000256" key="2">
    <source>
        <dbReference type="ARBA" id="ARBA00004370"/>
    </source>
</evidence>
<sequence length="454" mass="50514">MGIPNSLNGRLLLASVCLLPVFVAVSGTALDRAFVESQESAAEERLRTHIYLLLGAAEVFGSDLWLPDELQEPRFNQPSSGLYAQISDRNHRVQWQSNSAVSEELPAPLDIRLVAGREIFTEVDVAGKPAHSLSFDVSWDSETGEERTYRFQVINDQSALLAERKSYRGQLWRWLSTLTIILIVLQWLIQRWGLNPLGKLATDLKSMEQGKSLKLNDDYPDEIQPVTKNLNRVLEVERAQRDRYRNTLADLAHSLKTPLAVMRGNLESQQEHRIDSDNTDFQIMDDQLQRMDEIIRHQLQRAVAQHAGGLPGKGIPLLKVTERIANALTKVYQHKSVAIHLNIDDTLEFNGDEGDLMELLGNIMENACKYGDGKVNVSASRDELLTILVEDNGPGVPLDRRKTVLTRGARADTATTGQGIGLAVAVDILSSYNGGLTINKSEHLGGAEFKIEVP</sequence>
<reference evidence="13 14" key="1">
    <citation type="journal article" date="2014" name="Int. J. Syst. Evol. Microbiol.">
        <title>Complete genome sequence of Corynebacterium casei LMG S-19264T (=DSM 44701T), isolated from a smear-ripened cheese.</title>
        <authorList>
            <consortium name="US DOE Joint Genome Institute (JGI-PGF)"/>
            <person name="Walter F."/>
            <person name="Albersmeier A."/>
            <person name="Kalinowski J."/>
            <person name="Ruckert C."/>
        </authorList>
    </citation>
    <scope>NUCLEOTIDE SEQUENCE [LARGE SCALE GENOMIC DNA]</scope>
    <source>
        <strain evidence="13 14">NBRC 110095</strain>
    </source>
</reference>
<dbReference type="Proteomes" id="UP001156870">
    <property type="component" value="Unassembled WGS sequence"/>
</dbReference>
<dbReference type="GO" id="GO:0005886">
    <property type="term" value="C:plasma membrane"/>
    <property type="evidence" value="ECO:0007669"/>
    <property type="project" value="TreeGrafter"/>
</dbReference>
<dbReference type="InterPro" id="IPR003660">
    <property type="entry name" value="HAMP_dom"/>
</dbReference>
<evidence type="ECO:0000313" key="14">
    <source>
        <dbReference type="Proteomes" id="UP001156870"/>
    </source>
</evidence>
<dbReference type="SUPFAM" id="SSF55874">
    <property type="entry name" value="ATPase domain of HSP90 chaperone/DNA topoisomerase II/histidine kinase"/>
    <property type="match status" value="1"/>
</dbReference>
<comment type="subcellular location">
    <subcellularLocation>
        <location evidence="2">Membrane</location>
    </subcellularLocation>
</comment>
<comment type="catalytic activity">
    <reaction evidence="1">
        <text>ATP + protein L-histidine = ADP + protein N-phospho-L-histidine.</text>
        <dbReference type="EC" id="2.7.13.3"/>
    </reaction>
</comment>
<proteinExistence type="predicted"/>
<evidence type="ECO:0000256" key="10">
    <source>
        <dbReference type="ARBA" id="ARBA00023136"/>
    </source>
</evidence>
<dbReference type="InterPro" id="IPR005467">
    <property type="entry name" value="His_kinase_dom"/>
</dbReference>
<dbReference type="Pfam" id="PF00512">
    <property type="entry name" value="HisKA"/>
    <property type="match status" value="1"/>
</dbReference>
<dbReference type="Gene3D" id="1.10.287.130">
    <property type="match status" value="1"/>
</dbReference>
<dbReference type="InterPro" id="IPR003594">
    <property type="entry name" value="HATPase_dom"/>
</dbReference>
<dbReference type="PROSITE" id="PS50109">
    <property type="entry name" value="HIS_KIN"/>
    <property type="match status" value="1"/>
</dbReference>
<evidence type="ECO:0000313" key="13">
    <source>
        <dbReference type="EMBL" id="GLS26903.1"/>
    </source>
</evidence>
<keyword evidence="10" id="KW-0472">Membrane</keyword>
<dbReference type="PRINTS" id="PR00344">
    <property type="entry name" value="BCTRLSENSOR"/>
</dbReference>
<organism evidence="13 14">
    <name type="scientific">Marinibactrum halimedae</name>
    <dbReference type="NCBI Taxonomy" id="1444977"/>
    <lineage>
        <taxon>Bacteria</taxon>
        <taxon>Pseudomonadati</taxon>
        <taxon>Pseudomonadota</taxon>
        <taxon>Gammaproteobacteria</taxon>
        <taxon>Cellvibrionales</taxon>
        <taxon>Cellvibrionaceae</taxon>
        <taxon>Marinibactrum</taxon>
    </lineage>
</organism>
<dbReference type="SMART" id="SM00387">
    <property type="entry name" value="HATPase_c"/>
    <property type="match status" value="1"/>
</dbReference>
<dbReference type="GO" id="GO:0005524">
    <property type="term" value="F:ATP binding"/>
    <property type="evidence" value="ECO:0007669"/>
    <property type="project" value="UniProtKB-KW"/>
</dbReference>
<evidence type="ECO:0000256" key="8">
    <source>
        <dbReference type="ARBA" id="ARBA00022989"/>
    </source>
</evidence>
<dbReference type="GO" id="GO:0000155">
    <property type="term" value="F:phosphorelay sensor kinase activity"/>
    <property type="evidence" value="ECO:0007669"/>
    <property type="project" value="InterPro"/>
</dbReference>
<dbReference type="PROSITE" id="PS50885">
    <property type="entry name" value="HAMP"/>
    <property type="match status" value="1"/>
</dbReference>